<protein>
    <submittedName>
        <fullName evidence="2">Uncharacterized protein</fullName>
    </submittedName>
</protein>
<evidence type="ECO:0000256" key="1">
    <source>
        <dbReference type="SAM" id="Phobius"/>
    </source>
</evidence>
<gene>
    <name evidence="2" type="ORF">SAMN04489732_14725</name>
</gene>
<feature type="transmembrane region" description="Helical" evidence="1">
    <location>
        <begin position="6"/>
        <end position="25"/>
    </location>
</feature>
<accession>A0A1H8YQP4</accession>
<dbReference type="RefSeq" id="WP_281246976.1">
    <property type="nucleotide sequence ID" value="NZ_FOEF01000047.1"/>
</dbReference>
<evidence type="ECO:0000313" key="2">
    <source>
        <dbReference type="EMBL" id="SEP54449.1"/>
    </source>
</evidence>
<dbReference type="EMBL" id="FOEF01000047">
    <property type="protein sequence ID" value="SEP54449.1"/>
    <property type="molecule type" value="Genomic_DNA"/>
</dbReference>
<dbReference type="Proteomes" id="UP000198582">
    <property type="component" value="Unassembled WGS sequence"/>
</dbReference>
<keyword evidence="1" id="KW-0812">Transmembrane</keyword>
<reference evidence="2 3" key="1">
    <citation type="submission" date="2016-10" db="EMBL/GenBank/DDBJ databases">
        <authorList>
            <person name="de Groot N.N."/>
        </authorList>
    </citation>
    <scope>NUCLEOTIDE SEQUENCE [LARGE SCALE GENOMIC DNA]</scope>
    <source>
        <strain evidence="2 3">DSM 44993</strain>
    </source>
</reference>
<name>A0A1H8YQP4_9PSEU</name>
<evidence type="ECO:0000313" key="3">
    <source>
        <dbReference type="Proteomes" id="UP000198582"/>
    </source>
</evidence>
<keyword evidence="3" id="KW-1185">Reference proteome</keyword>
<dbReference type="STRING" id="394193.SAMN04489732_14725"/>
<proteinExistence type="predicted"/>
<sequence length="44" mass="4933">MFLAKIAAALIWAFIIKVIVVPLCGHRITWRLALLFALVAAFHN</sequence>
<keyword evidence="1" id="KW-0472">Membrane</keyword>
<organism evidence="2 3">
    <name type="scientific">Amycolatopsis saalfeldensis</name>
    <dbReference type="NCBI Taxonomy" id="394193"/>
    <lineage>
        <taxon>Bacteria</taxon>
        <taxon>Bacillati</taxon>
        <taxon>Actinomycetota</taxon>
        <taxon>Actinomycetes</taxon>
        <taxon>Pseudonocardiales</taxon>
        <taxon>Pseudonocardiaceae</taxon>
        <taxon>Amycolatopsis</taxon>
    </lineage>
</organism>
<keyword evidence="1" id="KW-1133">Transmembrane helix</keyword>
<dbReference type="AlphaFoldDB" id="A0A1H8YQP4"/>